<dbReference type="EMBL" id="REFS01000008">
    <property type="protein sequence ID" value="RMB11647.1"/>
    <property type="molecule type" value="Genomic_DNA"/>
</dbReference>
<name>A0A3M0CRN3_9EURY</name>
<keyword evidence="4" id="KW-1185">Reference proteome</keyword>
<dbReference type="Proteomes" id="UP000282007">
    <property type="component" value="Chromosome"/>
</dbReference>
<reference evidence="2 3" key="1">
    <citation type="journal article" date="2015" name="Stand. Genomic Sci.">
        <title>Genomic Encyclopedia of Bacterial and Archaeal Type Strains, Phase III: the genomes of soil and plant-associated and newly described type strains.</title>
        <authorList>
            <person name="Whitman W.B."/>
            <person name="Woyke T."/>
            <person name="Klenk H.P."/>
            <person name="Zhou Y."/>
            <person name="Lilburn T.G."/>
            <person name="Beck B.J."/>
            <person name="De Vos P."/>
            <person name="Vandamme P."/>
            <person name="Eisen J.A."/>
            <person name="Garrity G."/>
            <person name="Hugenholtz P."/>
            <person name="Kyrpides N.C."/>
        </authorList>
    </citation>
    <scope>NUCLEOTIDE SEQUENCE [LARGE SCALE GENOMIC DNA]</scope>
    <source>
        <strain evidence="2 3">CGMCC 1.10124</strain>
    </source>
</reference>
<sequence length="73" mass="8138">MPMKATAVVDIAAKDKDSIAETLEKEPGVREYGFSDEGVYAVVIPNEVERKQLLKKVLAEHGYDDPDCERTEV</sequence>
<dbReference type="EMBL" id="CP034145">
    <property type="protein sequence ID" value="AZH25949.1"/>
    <property type="molecule type" value="Genomic_DNA"/>
</dbReference>
<evidence type="ECO:0000313" key="4">
    <source>
        <dbReference type="Proteomes" id="UP000282007"/>
    </source>
</evidence>
<evidence type="ECO:0000313" key="2">
    <source>
        <dbReference type="EMBL" id="RMB11647.1"/>
    </source>
</evidence>
<protein>
    <submittedName>
        <fullName evidence="2">Uncharacterized protein</fullName>
    </submittedName>
</protein>
<organism evidence="2 3">
    <name type="scientific">Haloplanus aerogenes</name>
    <dbReference type="NCBI Taxonomy" id="660522"/>
    <lineage>
        <taxon>Archaea</taxon>
        <taxon>Methanobacteriati</taxon>
        <taxon>Methanobacteriota</taxon>
        <taxon>Stenosarchaea group</taxon>
        <taxon>Halobacteria</taxon>
        <taxon>Halobacteriales</taxon>
        <taxon>Haloferacaceae</taxon>
        <taxon>Haloplanus</taxon>
    </lineage>
</organism>
<dbReference type="AlphaFoldDB" id="A0A3M0CRN3"/>
<dbReference type="RefSeq" id="WP_124897063.1">
    <property type="nucleotide sequence ID" value="NZ_CP034145.1"/>
</dbReference>
<reference evidence="1 4" key="2">
    <citation type="submission" date="2018-07" db="EMBL/GenBank/DDBJ databases">
        <title>Genome sequences of Haloplanus aerogenes JCM 16430T.</title>
        <authorList>
            <person name="Kim Y.B."/>
            <person name="Roh S.W."/>
        </authorList>
    </citation>
    <scope>NUCLEOTIDE SEQUENCE [LARGE SCALE GENOMIC DNA]</scope>
    <source>
        <strain evidence="1 4">JCM 16430</strain>
    </source>
</reference>
<evidence type="ECO:0000313" key="1">
    <source>
        <dbReference type="EMBL" id="AZH25949.1"/>
    </source>
</evidence>
<proteinExistence type="predicted"/>
<dbReference type="Proteomes" id="UP000277326">
    <property type="component" value="Unassembled WGS sequence"/>
</dbReference>
<accession>A0A3M0CRN3</accession>
<dbReference type="KEGG" id="haer:DU502_11455"/>
<gene>
    <name evidence="2" type="ORF">ATH50_3345</name>
    <name evidence="1" type="ORF">DU502_11455</name>
</gene>
<dbReference type="GeneID" id="38471911"/>
<evidence type="ECO:0000313" key="3">
    <source>
        <dbReference type="Proteomes" id="UP000277326"/>
    </source>
</evidence>
<reference evidence="2" key="3">
    <citation type="submission" date="2018-10" db="EMBL/GenBank/DDBJ databases">
        <authorList>
            <person name="Whitman W."/>
            <person name="Huntemann M."/>
            <person name="Clum A."/>
            <person name="Pillay M."/>
            <person name="Palaniappan K."/>
            <person name="Varghese N."/>
            <person name="Mikhailova N."/>
            <person name="Stamatis D."/>
            <person name="Reddy T."/>
            <person name="Daum C."/>
            <person name="Shapiro N."/>
            <person name="Ivanova N."/>
            <person name="Kyrpides N."/>
            <person name="Woyke T."/>
        </authorList>
    </citation>
    <scope>NUCLEOTIDE SEQUENCE</scope>
    <source>
        <strain evidence="2">CGMCC 1.10124</strain>
    </source>
</reference>